<dbReference type="GO" id="GO:0004792">
    <property type="term" value="F:thiosulfate-cyanide sulfurtransferase activity"/>
    <property type="evidence" value="ECO:0007669"/>
    <property type="project" value="TreeGrafter"/>
</dbReference>
<protein>
    <submittedName>
        <fullName evidence="3">Molybdopterin biosynthesis protein</fullName>
    </submittedName>
</protein>
<comment type="similarity">
    <text evidence="1">Belongs to the HesA/MoeB/ThiF family.</text>
</comment>
<reference evidence="3" key="1">
    <citation type="submission" date="2016-11" db="EMBL/GenBank/DDBJ databases">
        <title>Complete organellar and ribosomal genomic analysis of the lectotype specimen of the reef forming species Porolithon onkodes (Heydrich) Foslie.</title>
        <authorList>
            <person name="Hughey J.R."/>
            <person name="Gabrielson P.W."/>
        </authorList>
    </citation>
    <scope>NUCLEOTIDE SEQUENCE</scope>
</reference>
<dbReference type="InterPro" id="IPR000594">
    <property type="entry name" value="ThiF_NAD_FAD-bd"/>
</dbReference>
<dbReference type="GO" id="GO:0008641">
    <property type="term" value="F:ubiquitin-like modifier activating enzyme activity"/>
    <property type="evidence" value="ECO:0007669"/>
    <property type="project" value="InterPro"/>
</dbReference>
<dbReference type="Gene3D" id="3.40.50.720">
    <property type="entry name" value="NAD(P)-binding Rossmann-like Domain"/>
    <property type="match status" value="1"/>
</dbReference>
<dbReference type="RefSeq" id="YP_009502073.1">
    <property type="nucleotide sequence ID" value="NC_038144.1"/>
</dbReference>
<dbReference type="AlphaFoldDB" id="A0A2Z2KXI5"/>
<dbReference type="FunFam" id="3.40.50.720:FF:000080">
    <property type="entry name" value="Thiazole biosynthesis adenylyltransferase ThiF"/>
    <property type="match status" value="1"/>
</dbReference>
<dbReference type="CDD" id="cd00158">
    <property type="entry name" value="RHOD"/>
    <property type="match status" value="1"/>
</dbReference>
<dbReference type="SMART" id="SM00450">
    <property type="entry name" value="RHOD"/>
    <property type="match status" value="1"/>
</dbReference>
<geneLocation type="plastid" evidence="3"/>
<name>A0A2Z2KXI5_9FLOR</name>
<dbReference type="GO" id="GO:0016779">
    <property type="term" value="F:nucleotidyltransferase activity"/>
    <property type="evidence" value="ECO:0007669"/>
    <property type="project" value="TreeGrafter"/>
</dbReference>
<accession>A0A2Z2KXI5</accession>
<dbReference type="GeneID" id="37507586"/>
<dbReference type="GO" id="GO:0008146">
    <property type="term" value="F:sulfotransferase activity"/>
    <property type="evidence" value="ECO:0007669"/>
    <property type="project" value="TreeGrafter"/>
</dbReference>
<dbReference type="InterPro" id="IPR036873">
    <property type="entry name" value="Rhodanese-like_dom_sf"/>
</dbReference>
<evidence type="ECO:0000256" key="1">
    <source>
        <dbReference type="ARBA" id="ARBA00009919"/>
    </source>
</evidence>
<organism evidence="3">
    <name type="scientific">Porolithon onkodes</name>
    <dbReference type="NCBI Taxonomy" id="231751"/>
    <lineage>
        <taxon>Eukaryota</taxon>
        <taxon>Rhodophyta</taxon>
        <taxon>Florideophyceae</taxon>
        <taxon>Corallinophycidae</taxon>
        <taxon>Corallinales</taxon>
        <taxon>Porolithaceae</taxon>
        <taxon>Porolithon</taxon>
    </lineage>
</organism>
<dbReference type="SUPFAM" id="SSF69572">
    <property type="entry name" value="Activating enzymes of the ubiquitin-like proteins"/>
    <property type="match status" value="1"/>
</dbReference>
<dbReference type="PANTHER" id="PTHR10953:SF102">
    <property type="entry name" value="ADENYLYLTRANSFERASE AND SULFURTRANSFERASE MOCS3"/>
    <property type="match status" value="1"/>
</dbReference>
<sequence>MKDVLLYMLNPTINTTINQKDYTRYARQIIIKEINIQGQKRLKQSKILCVGAGGLNSPALLYLAACGIGVIGIIDNDNIEVSNLQRQIIFKNYHIGIAKVKAGFNVLKSLNPFINIHIYENYLTKSNINKLILNYDIILDGSDNYESRYIISQYCYKLHKIHIYGAIEKFTGQISVFNYQNGPHYYSLYNNISNIKLQNCNEIGIINTLASIVGTLQATEAIKIILGIGYILSNRLLICNILQSSFKTINIKPNTIKNKIIIKSYIKYSRAKTIIVNQNIRKYQFIDVREPQEYRKIYIEKAINIPLKRLKHHNYIQTIKTINTKKFIIYCNDESRSYIASKILHKYKIDHYILSGGIRGIRKERDSNPR</sequence>
<feature type="domain" description="Rhodanese" evidence="2">
    <location>
        <begin position="279"/>
        <end position="365"/>
    </location>
</feature>
<dbReference type="Pfam" id="PF00899">
    <property type="entry name" value="ThiF"/>
    <property type="match status" value="1"/>
</dbReference>
<dbReference type="InterPro" id="IPR035985">
    <property type="entry name" value="Ubiquitin-activating_enz"/>
</dbReference>
<dbReference type="EMBL" id="KY212106">
    <property type="protein sequence ID" value="ASB29675.1"/>
    <property type="molecule type" value="Genomic_DNA"/>
</dbReference>
<dbReference type="InterPro" id="IPR045886">
    <property type="entry name" value="ThiF/MoeB/HesA"/>
</dbReference>
<dbReference type="Pfam" id="PF00581">
    <property type="entry name" value="Rhodanese"/>
    <property type="match status" value="1"/>
</dbReference>
<dbReference type="CDD" id="cd00757">
    <property type="entry name" value="ThiF_MoeB_HesA_family"/>
    <property type="match status" value="1"/>
</dbReference>
<dbReference type="PANTHER" id="PTHR10953">
    <property type="entry name" value="UBIQUITIN-ACTIVATING ENZYME E1"/>
    <property type="match status" value="1"/>
</dbReference>
<evidence type="ECO:0000313" key="3">
    <source>
        <dbReference type="EMBL" id="ASB29675.1"/>
    </source>
</evidence>
<dbReference type="InterPro" id="IPR001763">
    <property type="entry name" value="Rhodanese-like_dom"/>
</dbReference>
<dbReference type="GO" id="GO:0005829">
    <property type="term" value="C:cytosol"/>
    <property type="evidence" value="ECO:0007669"/>
    <property type="project" value="TreeGrafter"/>
</dbReference>
<dbReference type="PROSITE" id="PS50206">
    <property type="entry name" value="RHODANESE_3"/>
    <property type="match status" value="1"/>
</dbReference>
<gene>
    <name evidence="3" type="primary">moeB</name>
</gene>
<keyword evidence="3" id="KW-0934">Plastid</keyword>
<proteinExistence type="inferred from homology"/>
<evidence type="ECO:0000259" key="2">
    <source>
        <dbReference type="PROSITE" id="PS50206"/>
    </source>
</evidence>
<dbReference type="Gene3D" id="3.40.250.10">
    <property type="entry name" value="Rhodanese-like domain"/>
    <property type="match status" value="1"/>
</dbReference>